<comment type="caution">
    <text evidence="2">The sequence shown here is derived from an EMBL/GenBank/DDBJ whole genome shotgun (WGS) entry which is preliminary data.</text>
</comment>
<feature type="compositionally biased region" description="Low complexity" evidence="1">
    <location>
        <begin position="81"/>
        <end position="97"/>
    </location>
</feature>
<evidence type="ECO:0000313" key="2">
    <source>
        <dbReference type="EMBL" id="KAH3663715.1"/>
    </source>
</evidence>
<gene>
    <name evidence="2" type="ORF">OGAPHI_005116</name>
</gene>
<dbReference type="OrthoDB" id="8033318at2759"/>
<proteinExistence type="predicted"/>
<dbReference type="Proteomes" id="UP000769157">
    <property type="component" value="Unassembled WGS sequence"/>
</dbReference>
<feature type="compositionally biased region" description="Basic and acidic residues" evidence="1">
    <location>
        <begin position="113"/>
        <end position="139"/>
    </location>
</feature>
<reference evidence="2" key="1">
    <citation type="journal article" date="2021" name="Open Biol.">
        <title>Shared evolutionary footprints suggest mitochondrial oxidative damage underlies multiple complex I losses in fungi.</title>
        <authorList>
            <person name="Schikora-Tamarit M.A."/>
            <person name="Marcet-Houben M."/>
            <person name="Nosek J."/>
            <person name="Gabaldon T."/>
        </authorList>
    </citation>
    <scope>NUCLEOTIDE SEQUENCE</scope>
    <source>
        <strain evidence="2">CBS6075</strain>
    </source>
</reference>
<organism evidence="2 3">
    <name type="scientific">Ogataea philodendri</name>
    <dbReference type="NCBI Taxonomy" id="1378263"/>
    <lineage>
        <taxon>Eukaryota</taxon>
        <taxon>Fungi</taxon>
        <taxon>Dikarya</taxon>
        <taxon>Ascomycota</taxon>
        <taxon>Saccharomycotina</taxon>
        <taxon>Pichiomycetes</taxon>
        <taxon>Pichiales</taxon>
        <taxon>Pichiaceae</taxon>
        <taxon>Ogataea</taxon>
    </lineage>
</organism>
<dbReference type="GeneID" id="70237080"/>
<name>A0A9P8P232_9ASCO</name>
<feature type="region of interest" description="Disordered" evidence="1">
    <location>
        <begin position="31"/>
        <end position="58"/>
    </location>
</feature>
<dbReference type="AlphaFoldDB" id="A0A9P8P232"/>
<sequence>MEIKTSNRDSTQHLFELLTKQNHLQLVVHGDNTSRSNTSQNVSTGTLEQGLNTTSSNDLGESIETVLVLDGLTRGHHHSSSDSVQWVSSSRSTSGNSPTKQEGSNEAALKRTNQNDRLKGVVETEVKTSVDNDTDDRWQETSVKTGDTVSSKSLSVNVNKTIELSLTTLRGLSVVCQSGSGVIQRVNEEQRSGTSKTTGSQVTSEPWPVTLLLLETKHLLELVLESKVQSLGWEVSDNVGGVTFPERRETLLSESSLETFTNTVVSLSESTLFDHLVLVLDQKFDSLDWGGTGLSDSGGDTSHHEVDEERGLVFRHLQLMIQLKSLKRKTVAKRIRSNLNTCRSLTSGSLVGNHTSDSLVEDSGWSSEVERSSGGVESSSLSQVIVVLQLVSEEFTRDVESLASHNNDLLAVEKFLGDGGCQSSQQMSFSVNHDNLLERAHLAFFKFSPLIFYLYFSSKEITPYTRAVTSFFRYLLPSFRYTHTPEPGLQWYSQKPCSWCLQAI</sequence>
<feature type="region of interest" description="Disordered" evidence="1">
    <location>
        <begin position="78"/>
        <end position="144"/>
    </location>
</feature>
<reference evidence="2" key="2">
    <citation type="submission" date="2021-01" db="EMBL/GenBank/DDBJ databases">
        <authorList>
            <person name="Schikora-Tamarit M.A."/>
        </authorList>
    </citation>
    <scope>NUCLEOTIDE SEQUENCE</scope>
    <source>
        <strain evidence="2">CBS6075</strain>
    </source>
</reference>
<evidence type="ECO:0000256" key="1">
    <source>
        <dbReference type="SAM" id="MobiDB-lite"/>
    </source>
</evidence>
<keyword evidence="3" id="KW-1185">Reference proteome</keyword>
<evidence type="ECO:0000313" key="3">
    <source>
        <dbReference type="Proteomes" id="UP000769157"/>
    </source>
</evidence>
<dbReference type="EMBL" id="JAEUBE010000366">
    <property type="protein sequence ID" value="KAH3663715.1"/>
    <property type="molecule type" value="Genomic_DNA"/>
</dbReference>
<dbReference type="RefSeq" id="XP_046060051.1">
    <property type="nucleotide sequence ID" value="XM_046206268.1"/>
</dbReference>
<accession>A0A9P8P232</accession>
<protein>
    <submittedName>
        <fullName evidence="2">Uncharacterized protein</fullName>
    </submittedName>
</protein>